<evidence type="ECO:0000259" key="1">
    <source>
        <dbReference type="Pfam" id="PF26607"/>
    </source>
</evidence>
<dbReference type="EMBL" id="BOMV01000080">
    <property type="protein sequence ID" value="GIF00116.1"/>
    <property type="molecule type" value="Genomic_DNA"/>
</dbReference>
<name>A0A919N0V4_9ACTN</name>
<proteinExistence type="predicted"/>
<dbReference type="InterPro" id="IPR058502">
    <property type="entry name" value="PLL-like_beta-prop"/>
</dbReference>
<feature type="domain" description="PLL-like beta propeller" evidence="1">
    <location>
        <begin position="98"/>
        <end position="197"/>
    </location>
</feature>
<comment type="caution">
    <text evidence="2">The sequence shown here is derived from an EMBL/GenBank/DDBJ whole genome shotgun (WGS) entry which is preliminary data.</text>
</comment>
<dbReference type="Pfam" id="PF26607">
    <property type="entry name" value="DUF8189"/>
    <property type="match status" value="1"/>
</dbReference>
<dbReference type="AlphaFoldDB" id="A0A919N0V4"/>
<gene>
    <name evidence="2" type="ORF">Ari01nite_75800</name>
</gene>
<reference evidence="2" key="1">
    <citation type="submission" date="2021-01" db="EMBL/GenBank/DDBJ databases">
        <title>Whole genome shotgun sequence of Actinoplanes rishiriensis NBRC 108556.</title>
        <authorList>
            <person name="Komaki H."/>
            <person name="Tamura T."/>
        </authorList>
    </citation>
    <scope>NUCLEOTIDE SEQUENCE</scope>
    <source>
        <strain evidence="2">NBRC 108556</strain>
    </source>
</reference>
<dbReference type="Proteomes" id="UP000636960">
    <property type="component" value="Unassembled WGS sequence"/>
</dbReference>
<protein>
    <recommendedName>
        <fullName evidence="1">PLL-like beta propeller domain-containing protein</fullName>
    </recommendedName>
</protein>
<dbReference type="Gene3D" id="2.120.10.70">
    <property type="entry name" value="Fucose-specific lectin"/>
    <property type="match status" value="2"/>
</dbReference>
<keyword evidence="3" id="KW-1185">Reference proteome</keyword>
<dbReference type="SUPFAM" id="SSF89372">
    <property type="entry name" value="Fucose-specific lectin"/>
    <property type="match status" value="1"/>
</dbReference>
<evidence type="ECO:0000313" key="2">
    <source>
        <dbReference type="EMBL" id="GIF00116.1"/>
    </source>
</evidence>
<sequence>MLPTVRCVKTNLVAARAGLAILLVLAAAIPMLGDMGVGGHPKQAAASAADRSRQVTAVSRATNTLDAFWVDAERRIMTAGYVPGSGWRAPAQIAGGMALSGTSVNAVARGASRLDIFSVAATRHVQTAFWNGSSWSGWFQLGSLRVMNPSSVHAIGGPDNLDIFAVGEDLVIYHNRWTSATEWSGWRALPGLTAAAGTMAYAVYPNGAVAKVHVFAVETVTIARVIGPPPGRLVKASWNLVGRNVFDPATGGWAGWDTSPLMTVAPRTTPYPISHRNGSVMLYGTDENGKTIHNGWSTRAGWGGWPELLSNGVPLSGATVLAAVRVKNPTAAEYAAVCQGTDGRAYIHHLGESGSAGWEQIPNSQIAGDVFLVSAGPDRYNAFAWSAITGGAQSAGWTPTGGWTGWTRIDD</sequence>
<accession>A0A919N0V4</accession>
<evidence type="ECO:0000313" key="3">
    <source>
        <dbReference type="Proteomes" id="UP000636960"/>
    </source>
</evidence>
<organism evidence="2 3">
    <name type="scientific">Paractinoplanes rishiriensis</name>
    <dbReference type="NCBI Taxonomy" id="1050105"/>
    <lineage>
        <taxon>Bacteria</taxon>
        <taxon>Bacillati</taxon>
        <taxon>Actinomycetota</taxon>
        <taxon>Actinomycetes</taxon>
        <taxon>Micromonosporales</taxon>
        <taxon>Micromonosporaceae</taxon>
        <taxon>Paractinoplanes</taxon>
    </lineage>
</organism>